<dbReference type="Pfam" id="PF01571">
    <property type="entry name" value="GCV_T"/>
    <property type="match status" value="1"/>
</dbReference>
<dbReference type="EC" id="2.1.2.10" evidence="2"/>
<evidence type="ECO:0000256" key="7">
    <source>
        <dbReference type="PIRSR" id="PIRSR006487-1"/>
    </source>
</evidence>
<dbReference type="InterPro" id="IPR022903">
    <property type="entry name" value="GcvT_bac"/>
</dbReference>
<sequence>TPLLRLHRESGAEIGEFAGWRSPLWFTTVKEEHNAVRNRAGVFDISHMTRIRIRGKESTQLLEKLLTRDVSKTKINRMKYCLMLNERGGIIDDITFYRLGEEDYVIVSNAATRRRVVEWLTSNSEDMDVEINDYTEESILLAVQGPEAKLYLERVLNRSLEAIRWFAGFEADLTGCSLLITRSGYTGEDGFELNVLKGDAGGFERLWEELLSAGLTPCGLACRDVLRLEAGYPLYGQDMDEETTPFEAGLEWAVKMEKPGFVGREALSEAMSRGLRSLLVGVEMLEQGIPRRGYRVYSSSGEGVGDVTSGVFSYSLGRGIALARIDPGSAGENSEVRVEIHGRLRKARVRRGPFVEHRIPVK</sequence>
<evidence type="ECO:0000259" key="8">
    <source>
        <dbReference type="Pfam" id="PF01571"/>
    </source>
</evidence>
<keyword evidence="3" id="KW-0032">Aminotransferase</keyword>
<evidence type="ECO:0000256" key="2">
    <source>
        <dbReference type="ARBA" id="ARBA00012616"/>
    </source>
</evidence>
<dbReference type="GO" id="GO:0008483">
    <property type="term" value="F:transaminase activity"/>
    <property type="evidence" value="ECO:0007669"/>
    <property type="project" value="UniProtKB-KW"/>
</dbReference>
<dbReference type="InterPro" id="IPR027266">
    <property type="entry name" value="TrmE/GcvT-like"/>
</dbReference>
<name>A0A832ZVP3_CALS0</name>
<comment type="similarity">
    <text evidence="1">Belongs to the GcvT family.</text>
</comment>
<dbReference type="SUPFAM" id="SSF101790">
    <property type="entry name" value="Aminomethyltransferase beta-barrel domain"/>
    <property type="match status" value="1"/>
</dbReference>
<dbReference type="Gene3D" id="4.10.1250.10">
    <property type="entry name" value="Aminomethyltransferase fragment"/>
    <property type="match status" value="1"/>
</dbReference>
<keyword evidence="10" id="KW-0489">Methyltransferase</keyword>
<evidence type="ECO:0000259" key="9">
    <source>
        <dbReference type="Pfam" id="PF08669"/>
    </source>
</evidence>
<proteinExistence type="inferred from homology"/>
<protein>
    <recommendedName>
        <fullName evidence="2">aminomethyltransferase</fullName>
        <ecNumber evidence="2">2.1.2.10</ecNumber>
    </recommendedName>
    <alternativeName>
        <fullName evidence="5">Glycine cleavage system T protein</fullName>
    </alternativeName>
</protein>
<feature type="binding site" evidence="7">
    <location>
        <position position="192"/>
    </location>
    <ligand>
        <name>substrate</name>
    </ligand>
</feature>
<comment type="caution">
    <text evidence="10">The sequence shown here is derived from an EMBL/GenBank/DDBJ whole genome shotgun (WGS) entry which is preliminary data.</text>
</comment>
<evidence type="ECO:0000313" key="10">
    <source>
        <dbReference type="EMBL" id="HIQ29711.1"/>
    </source>
</evidence>
<keyword evidence="4 10" id="KW-0808">Transferase</keyword>
<dbReference type="FunFam" id="3.30.70.1400:FF:000001">
    <property type="entry name" value="Aminomethyltransferase"/>
    <property type="match status" value="1"/>
</dbReference>
<dbReference type="GO" id="GO:0032259">
    <property type="term" value="P:methylation"/>
    <property type="evidence" value="ECO:0007669"/>
    <property type="project" value="UniProtKB-KW"/>
</dbReference>
<dbReference type="InterPro" id="IPR029043">
    <property type="entry name" value="GcvT/YgfZ_C"/>
</dbReference>
<gene>
    <name evidence="10" type="primary">gcvT</name>
    <name evidence="10" type="ORF">EYH45_04005</name>
</gene>
<dbReference type="EMBL" id="DQVM01000077">
    <property type="protein sequence ID" value="HIQ29711.1"/>
    <property type="molecule type" value="Genomic_DNA"/>
</dbReference>
<dbReference type="Gene3D" id="2.40.30.110">
    <property type="entry name" value="Aminomethyltransferase beta-barrel domains"/>
    <property type="match status" value="1"/>
</dbReference>
<evidence type="ECO:0000256" key="4">
    <source>
        <dbReference type="ARBA" id="ARBA00022679"/>
    </source>
</evidence>
<organism evidence="10 11">
    <name type="scientific">Caldiarchaeum subterraneum</name>
    <dbReference type="NCBI Taxonomy" id="311458"/>
    <lineage>
        <taxon>Archaea</taxon>
        <taxon>Nitrososphaerota</taxon>
        <taxon>Candidatus Caldarchaeales</taxon>
        <taxon>Candidatus Caldarchaeaceae</taxon>
        <taxon>Candidatus Caldarchaeum</taxon>
    </lineage>
</organism>
<dbReference type="Gene3D" id="3.30.1360.120">
    <property type="entry name" value="Probable tRNA modification gtpase trme, domain 1"/>
    <property type="match status" value="1"/>
</dbReference>
<dbReference type="InterPro" id="IPR013977">
    <property type="entry name" value="GcvT_C"/>
</dbReference>
<dbReference type="Gene3D" id="3.30.70.1400">
    <property type="entry name" value="Aminomethyltransferase beta-barrel domains"/>
    <property type="match status" value="1"/>
</dbReference>
<evidence type="ECO:0000256" key="6">
    <source>
        <dbReference type="ARBA" id="ARBA00047665"/>
    </source>
</evidence>
<dbReference type="InterPro" id="IPR006222">
    <property type="entry name" value="GCVT_N"/>
</dbReference>
<dbReference type="PANTHER" id="PTHR43757:SF2">
    <property type="entry name" value="AMINOMETHYLTRANSFERASE, MITOCHONDRIAL"/>
    <property type="match status" value="1"/>
</dbReference>
<dbReference type="AlphaFoldDB" id="A0A832ZVP3"/>
<dbReference type="GO" id="GO:0006546">
    <property type="term" value="P:glycine catabolic process"/>
    <property type="evidence" value="ECO:0007669"/>
    <property type="project" value="InterPro"/>
</dbReference>
<dbReference type="GO" id="GO:0004047">
    <property type="term" value="F:aminomethyltransferase activity"/>
    <property type="evidence" value="ECO:0007669"/>
    <property type="project" value="UniProtKB-EC"/>
</dbReference>
<reference evidence="10" key="1">
    <citation type="journal article" date="2020" name="ISME J.">
        <title>Gammaproteobacteria mediating utilization of methyl-, sulfur- and petroleum organic compounds in deep ocean hydrothermal plumes.</title>
        <authorList>
            <person name="Zhou Z."/>
            <person name="Liu Y."/>
            <person name="Pan J."/>
            <person name="Cron B.R."/>
            <person name="Toner B.M."/>
            <person name="Anantharaman K."/>
            <person name="Breier J.A."/>
            <person name="Dick G.J."/>
            <person name="Li M."/>
        </authorList>
    </citation>
    <scope>NUCLEOTIDE SEQUENCE</scope>
    <source>
        <strain evidence="10">SZUA-1515</strain>
    </source>
</reference>
<accession>A0A832ZVP3</accession>
<dbReference type="NCBIfam" id="NF001567">
    <property type="entry name" value="PRK00389.1"/>
    <property type="match status" value="1"/>
</dbReference>
<evidence type="ECO:0000256" key="1">
    <source>
        <dbReference type="ARBA" id="ARBA00008609"/>
    </source>
</evidence>
<evidence type="ECO:0000313" key="11">
    <source>
        <dbReference type="Proteomes" id="UP000608579"/>
    </source>
</evidence>
<comment type="catalytic activity">
    <reaction evidence="6">
        <text>N(6)-[(R)-S(8)-aminomethyldihydrolipoyl]-L-lysyl-[protein] + (6S)-5,6,7,8-tetrahydrofolate = N(6)-[(R)-dihydrolipoyl]-L-lysyl-[protein] + (6R)-5,10-methylene-5,6,7,8-tetrahydrofolate + NH4(+)</text>
        <dbReference type="Rhea" id="RHEA:16945"/>
        <dbReference type="Rhea" id="RHEA-COMP:10475"/>
        <dbReference type="Rhea" id="RHEA-COMP:10492"/>
        <dbReference type="ChEBI" id="CHEBI:15636"/>
        <dbReference type="ChEBI" id="CHEBI:28938"/>
        <dbReference type="ChEBI" id="CHEBI:57453"/>
        <dbReference type="ChEBI" id="CHEBI:83100"/>
        <dbReference type="ChEBI" id="CHEBI:83143"/>
        <dbReference type="EC" id="2.1.2.10"/>
    </reaction>
</comment>
<dbReference type="FunFam" id="4.10.1250.10:FF:000001">
    <property type="entry name" value="Aminomethyltransferase"/>
    <property type="match status" value="1"/>
</dbReference>
<evidence type="ECO:0000256" key="5">
    <source>
        <dbReference type="ARBA" id="ARBA00031395"/>
    </source>
</evidence>
<feature type="non-terminal residue" evidence="10">
    <location>
        <position position="1"/>
    </location>
</feature>
<dbReference type="HAMAP" id="MF_00259">
    <property type="entry name" value="GcvT"/>
    <property type="match status" value="1"/>
</dbReference>
<dbReference type="PIRSF" id="PIRSF006487">
    <property type="entry name" value="GcvT"/>
    <property type="match status" value="1"/>
</dbReference>
<dbReference type="PANTHER" id="PTHR43757">
    <property type="entry name" value="AMINOMETHYLTRANSFERASE"/>
    <property type="match status" value="1"/>
</dbReference>
<dbReference type="Proteomes" id="UP000608579">
    <property type="component" value="Unassembled WGS sequence"/>
</dbReference>
<dbReference type="SUPFAM" id="SSF103025">
    <property type="entry name" value="Folate-binding domain"/>
    <property type="match status" value="1"/>
</dbReference>
<feature type="domain" description="Aminomethyltransferase C-terminal" evidence="9">
    <location>
        <begin position="279"/>
        <end position="355"/>
    </location>
</feature>
<dbReference type="GO" id="GO:0005960">
    <property type="term" value="C:glycine cleavage complex"/>
    <property type="evidence" value="ECO:0007669"/>
    <property type="project" value="InterPro"/>
</dbReference>
<feature type="domain" description="GCVT N-terminal" evidence="8">
    <location>
        <begin position="5"/>
        <end position="258"/>
    </location>
</feature>
<dbReference type="GO" id="GO:0008168">
    <property type="term" value="F:methyltransferase activity"/>
    <property type="evidence" value="ECO:0007669"/>
    <property type="project" value="UniProtKB-KW"/>
</dbReference>
<dbReference type="InterPro" id="IPR006223">
    <property type="entry name" value="GcvT"/>
</dbReference>
<evidence type="ECO:0000256" key="3">
    <source>
        <dbReference type="ARBA" id="ARBA00022576"/>
    </source>
</evidence>
<dbReference type="InterPro" id="IPR028896">
    <property type="entry name" value="GcvT/YgfZ/DmdA"/>
</dbReference>
<dbReference type="Pfam" id="PF08669">
    <property type="entry name" value="GCV_T_C"/>
    <property type="match status" value="1"/>
</dbReference>
<dbReference type="NCBIfam" id="TIGR00528">
    <property type="entry name" value="gcvT"/>
    <property type="match status" value="1"/>
</dbReference>